<evidence type="ECO:0000313" key="1">
    <source>
        <dbReference type="EMBL" id="GBL91065.1"/>
    </source>
</evidence>
<accession>A0A4Y2BI41</accession>
<gene>
    <name evidence="1" type="ORF">AVEN_184442_1</name>
</gene>
<protein>
    <submittedName>
        <fullName evidence="1">Uncharacterized protein</fullName>
    </submittedName>
</protein>
<organism evidence="1 2">
    <name type="scientific">Araneus ventricosus</name>
    <name type="common">Orbweaver spider</name>
    <name type="synonym">Epeira ventricosa</name>
    <dbReference type="NCBI Taxonomy" id="182803"/>
    <lineage>
        <taxon>Eukaryota</taxon>
        <taxon>Metazoa</taxon>
        <taxon>Ecdysozoa</taxon>
        <taxon>Arthropoda</taxon>
        <taxon>Chelicerata</taxon>
        <taxon>Arachnida</taxon>
        <taxon>Araneae</taxon>
        <taxon>Araneomorphae</taxon>
        <taxon>Entelegynae</taxon>
        <taxon>Araneoidea</taxon>
        <taxon>Araneidae</taxon>
        <taxon>Araneus</taxon>
    </lineage>
</organism>
<dbReference type="Proteomes" id="UP000499080">
    <property type="component" value="Unassembled WGS sequence"/>
</dbReference>
<comment type="caution">
    <text evidence="1">The sequence shown here is derived from an EMBL/GenBank/DDBJ whole genome shotgun (WGS) entry which is preliminary data.</text>
</comment>
<dbReference type="AlphaFoldDB" id="A0A4Y2BI41"/>
<name>A0A4Y2BI41_ARAVE</name>
<sequence>MSILPGSKLMRLSTCGVYLKPKVYLGGVPTLTTLKYNILRTVLSIPDDMLLSAVENVVYRMQCVVHEKGGHTERGLVLWCIVILSL</sequence>
<reference evidence="1 2" key="1">
    <citation type="journal article" date="2019" name="Sci. Rep.">
        <title>Orb-weaving spider Araneus ventricosus genome elucidates the spidroin gene catalogue.</title>
        <authorList>
            <person name="Kono N."/>
            <person name="Nakamura H."/>
            <person name="Ohtoshi R."/>
            <person name="Moran D.A.P."/>
            <person name="Shinohara A."/>
            <person name="Yoshida Y."/>
            <person name="Fujiwara M."/>
            <person name="Mori M."/>
            <person name="Tomita M."/>
            <person name="Arakawa K."/>
        </authorList>
    </citation>
    <scope>NUCLEOTIDE SEQUENCE [LARGE SCALE GENOMIC DNA]</scope>
</reference>
<evidence type="ECO:0000313" key="2">
    <source>
        <dbReference type="Proteomes" id="UP000499080"/>
    </source>
</evidence>
<dbReference type="EMBL" id="BGPR01000076">
    <property type="protein sequence ID" value="GBL91065.1"/>
    <property type="molecule type" value="Genomic_DNA"/>
</dbReference>
<proteinExistence type="predicted"/>
<keyword evidence="2" id="KW-1185">Reference proteome</keyword>